<dbReference type="Proteomes" id="UP000050741">
    <property type="component" value="Unassembled WGS sequence"/>
</dbReference>
<evidence type="ECO:0000256" key="3">
    <source>
        <dbReference type="ARBA" id="ARBA00022723"/>
    </source>
</evidence>
<dbReference type="AlphaFoldDB" id="A0A183CBW3"/>
<keyword evidence="7" id="KW-1185">Reference proteome</keyword>
<reference evidence="7" key="2">
    <citation type="submission" date="2014-05" db="EMBL/GenBank/DDBJ databases">
        <title>The genome and life-stage specific transcriptomes of Globodera pallida elucidate key aspects of plant parasitism by a cyst nematode.</title>
        <authorList>
            <person name="Cotton J.A."/>
            <person name="Lilley C.J."/>
            <person name="Jones L.M."/>
            <person name="Kikuchi T."/>
            <person name="Reid A.J."/>
            <person name="Thorpe P."/>
            <person name="Tsai I.J."/>
            <person name="Beasley H."/>
            <person name="Blok V."/>
            <person name="Cock P.J.A."/>
            <person name="Van den Akker S.E."/>
            <person name="Holroyd N."/>
            <person name="Hunt M."/>
            <person name="Mantelin S."/>
            <person name="Naghra H."/>
            <person name="Pain A."/>
            <person name="Palomares-Rius J.E."/>
            <person name="Zarowiecki M."/>
            <person name="Berriman M."/>
            <person name="Jones J.T."/>
            <person name="Urwin P.E."/>
        </authorList>
    </citation>
    <scope>NUCLEOTIDE SEQUENCE [LARGE SCALE GENOMIC DNA]</scope>
    <source>
        <strain evidence="7">Lindley</strain>
    </source>
</reference>
<keyword evidence="5" id="KW-0408">Iron</keyword>
<dbReference type="InterPro" id="IPR001128">
    <property type="entry name" value="Cyt_P450"/>
</dbReference>
<dbReference type="PANTHER" id="PTHR24300:SF375">
    <property type="entry name" value="CYTOCHROME P450 FAMILY"/>
    <property type="match status" value="1"/>
</dbReference>
<evidence type="ECO:0000313" key="8">
    <source>
        <dbReference type="WBParaSite" id="GPLIN_001036400"/>
    </source>
</evidence>
<dbReference type="InterPro" id="IPR002401">
    <property type="entry name" value="Cyt_P450_E_grp-I"/>
</dbReference>
<proteinExistence type="inferred from homology"/>
<sequence>MLPLLLFTLLIGLIFFYNFYYKRRNLPPGPPPLPLIGNLHAFQRTMPEERFLQWRREYGDVFTFWMGETPVVCVVDYAKIMANFQKDGDAFAARHVPMEYETAIKGGVYGVIFTDGELWREQRRFALHVLRDFGLSKDLMQERIIQELQPMFEQMNEQIESGSEQNMGELLDVAIGSIINNLLFGYRFENDLGEFKEIKQLLREQIQVSLHPLTAIFHINPHFFRRLPFLSAVFNRICKVQRDFGAFFHRQISQHIKVINDQDWDTPSTDFVEAFLKEKAKRDASGEQHNFTMEQLNGICIDLWAAGQETTSTTIAWGIAYLIHYPQIQTKMREELRRVDADSTRVITVSDRSELPYTNAVICEIQRVANLVAFNLLRRLTRDVTIDGYLLKTGTAVCPQIWPWVHFS</sequence>
<dbReference type="Gene3D" id="1.10.630.10">
    <property type="entry name" value="Cytochrome P450"/>
    <property type="match status" value="1"/>
</dbReference>
<keyword evidence="3" id="KW-0479">Metal-binding</keyword>
<dbReference type="PANTHER" id="PTHR24300">
    <property type="entry name" value="CYTOCHROME P450 508A4-RELATED"/>
    <property type="match status" value="1"/>
</dbReference>
<dbReference type="GO" id="GO:0005737">
    <property type="term" value="C:cytoplasm"/>
    <property type="evidence" value="ECO:0007669"/>
    <property type="project" value="TreeGrafter"/>
</dbReference>
<accession>A0A183CBW3</accession>
<dbReference type="PRINTS" id="PR00385">
    <property type="entry name" value="P450"/>
</dbReference>
<evidence type="ECO:0000256" key="1">
    <source>
        <dbReference type="ARBA" id="ARBA00001971"/>
    </source>
</evidence>
<name>A0A183CBW3_GLOPA</name>
<dbReference type="InterPro" id="IPR050182">
    <property type="entry name" value="Cytochrome_P450_fam2"/>
</dbReference>
<protein>
    <submittedName>
        <fullName evidence="8">Unspecific monooxygenase</fullName>
    </submittedName>
</protein>
<keyword evidence="6" id="KW-0503">Monooxygenase</keyword>
<reference evidence="7" key="1">
    <citation type="submission" date="2013-12" db="EMBL/GenBank/DDBJ databases">
        <authorList>
            <person name="Aslett M."/>
        </authorList>
    </citation>
    <scope>NUCLEOTIDE SEQUENCE [LARGE SCALE GENOMIC DNA]</scope>
    <source>
        <strain evidence="7">Lindley</strain>
    </source>
</reference>
<evidence type="ECO:0000256" key="5">
    <source>
        <dbReference type="ARBA" id="ARBA00023004"/>
    </source>
</evidence>
<dbReference type="GO" id="GO:0020037">
    <property type="term" value="F:heme binding"/>
    <property type="evidence" value="ECO:0007669"/>
    <property type="project" value="InterPro"/>
</dbReference>
<dbReference type="InterPro" id="IPR036396">
    <property type="entry name" value="Cyt_P450_sf"/>
</dbReference>
<evidence type="ECO:0000313" key="7">
    <source>
        <dbReference type="Proteomes" id="UP000050741"/>
    </source>
</evidence>
<comment type="similarity">
    <text evidence="2">Belongs to the cytochrome P450 family.</text>
</comment>
<dbReference type="PRINTS" id="PR00463">
    <property type="entry name" value="EP450I"/>
</dbReference>
<dbReference type="SUPFAM" id="SSF48264">
    <property type="entry name" value="Cytochrome P450"/>
    <property type="match status" value="1"/>
</dbReference>
<dbReference type="GO" id="GO:0005506">
    <property type="term" value="F:iron ion binding"/>
    <property type="evidence" value="ECO:0007669"/>
    <property type="project" value="InterPro"/>
</dbReference>
<dbReference type="GO" id="GO:0016712">
    <property type="term" value="F:oxidoreductase activity, acting on paired donors, with incorporation or reduction of molecular oxygen, reduced flavin or flavoprotein as one donor, and incorporation of one atom of oxygen"/>
    <property type="evidence" value="ECO:0007669"/>
    <property type="project" value="TreeGrafter"/>
</dbReference>
<dbReference type="Pfam" id="PF00067">
    <property type="entry name" value="p450"/>
    <property type="match status" value="1"/>
</dbReference>
<dbReference type="WBParaSite" id="GPLIN_001036400">
    <property type="protein sequence ID" value="GPLIN_001036400"/>
    <property type="gene ID" value="GPLIN_001036400"/>
</dbReference>
<dbReference type="GO" id="GO:0006805">
    <property type="term" value="P:xenobiotic metabolic process"/>
    <property type="evidence" value="ECO:0007669"/>
    <property type="project" value="TreeGrafter"/>
</dbReference>
<evidence type="ECO:0000256" key="6">
    <source>
        <dbReference type="ARBA" id="ARBA00023033"/>
    </source>
</evidence>
<evidence type="ECO:0000256" key="4">
    <source>
        <dbReference type="ARBA" id="ARBA00023002"/>
    </source>
</evidence>
<comment type="cofactor">
    <cofactor evidence="1">
        <name>heme</name>
        <dbReference type="ChEBI" id="CHEBI:30413"/>
    </cofactor>
</comment>
<evidence type="ECO:0000256" key="2">
    <source>
        <dbReference type="ARBA" id="ARBA00010617"/>
    </source>
</evidence>
<dbReference type="FunFam" id="1.10.630.10:FF:000036">
    <property type="entry name" value="CYtochrome P450 family"/>
    <property type="match status" value="1"/>
</dbReference>
<reference evidence="8" key="3">
    <citation type="submission" date="2016-06" db="UniProtKB">
        <authorList>
            <consortium name="WormBaseParasite"/>
        </authorList>
    </citation>
    <scope>IDENTIFICATION</scope>
</reference>
<dbReference type="GO" id="GO:0006082">
    <property type="term" value="P:organic acid metabolic process"/>
    <property type="evidence" value="ECO:0007669"/>
    <property type="project" value="TreeGrafter"/>
</dbReference>
<keyword evidence="4" id="KW-0560">Oxidoreductase</keyword>
<organism evidence="7 8">
    <name type="scientific">Globodera pallida</name>
    <name type="common">Potato cyst nematode worm</name>
    <name type="synonym">Heterodera pallida</name>
    <dbReference type="NCBI Taxonomy" id="36090"/>
    <lineage>
        <taxon>Eukaryota</taxon>
        <taxon>Metazoa</taxon>
        <taxon>Ecdysozoa</taxon>
        <taxon>Nematoda</taxon>
        <taxon>Chromadorea</taxon>
        <taxon>Rhabditida</taxon>
        <taxon>Tylenchina</taxon>
        <taxon>Tylenchomorpha</taxon>
        <taxon>Tylenchoidea</taxon>
        <taxon>Heteroderidae</taxon>
        <taxon>Heteroderinae</taxon>
        <taxon>Globodera</taxon>
    </lineage>
</organism>